<dbReference type="OrthoDB" id="282548at2"/>
<accession>A0A5C5XJB3</accession>
<dbReference type="Proteomes" id="UP000316095">
    <property type="component" value="Unassembled WGS sequence"/>
</dbReference>
<gene>
    <name evidence="1" type="ORF">Pan54_38610</name>
</gene>
<proteinExistence type="predicted"/>
<comment type="caution">
    <text evidence="1">The sequence shown here is derived from an EMBL/GenBank/DDBJ whole genome shotgun (WGS) entry which is preliminary data.</text>
</comment>
<name>A0A5C5XJB3_9PLAN</name>
<sequence>MSLSQQLQQELNRLSAQGPIVGCSLVFAEASDLLEVDLAALDTMSCAMNELRLTLPRLQNGTNDDIKHWADDLSRRITYLLEQIGPIEFDDQSGSAMIRSNQPTQLPSGAVYYEFVLQSASKNAVTINRYEIVKGQPGRKLVTLQLTHEVLVKLVNDLLETCPVP</sequence>
<evidence type="ECO:0000313" key="2">
    <source>
        <dbReference type="Proteomes" id="UP000316095"/>
    </source>
</evidence>
<protein>
    <submittedName>
        <fullName evidence="1">Uncharacterized protein</fullName>
    </submittedName>
</protein>
<evidence type="ECO:0000313" key="1">
    <source>
        <dbReference type="EMBL" id="TWT63110.1"/>
    </source>
</evidence>
<organism evidence="1 2">
    <name type="scientific">Rubinisphaera italica</name>
    <dbReference type="NCBI Taxonomy" id="2527969"/>
    <lineage>
        <taxon>Bacteria</taxon>
        <taxon>Pseudomonadati</taxon>
        <taxon>Planctomycetota</taxon>
        <taxon>Planctomycetia</taxon>
        <taxon>Planctomycetales</taxon>
        <taxon>Planctomycetaceae</taxon>
        <taxon>Rubinisphaera</taxon>
    </lineage>
</organism>
<dbReference type="EMBL" id="SJPG01000001">
    <property type="protein sequence ID" value="TWT63110.1"/>
    <property type="molecule type" value="Genomic_DNA"/>
</dbReference>
<reference evidence="1 2" key="1">
    <citation type="submission" date="2019-02" db="EMBL/GenBank/DDBJ databases">
        <title>Deep-cultivation of Planctomycetes and their phenomic and genomic characterization uncovers novel biology.</title>
        <authorList>
            <person name="Wiegand S."/>
            <person name="Jogler M."/>
            <person name="Boedeker C."/>
            <person name="Pinto D."/>
            <person name="Vollmers J."/>
            <person name="Rivas-Marin E."/>
            <person name="Kohn T."/>
            <person name="Peeters S.H."/>
            <person name="Heuer A."/>
            <person name="Rast P."/>
            <person name="Oberbeckmann S."/>
            <person name="Bunk B."/>
            <person name="Jeske O."/>
            <person name="Meyerdierks A."/>
            <person name="Storesund J.E."/>
            <person name="Kallscheuer N."/>
            <person name="Luecker S."/>
            <person name="Lage O.M."/>
            <person name="Pohl T."/>
            <person name="Merkel B.J."/>
            <person name="Hornburger P."/>
            <person name="Mueller R.-W."/>
            <person name="Bruemmer F."/>
            <person name="Labrenz M."/>
            <person name="Spormann A.M."/>
            <person name="Op Den Camp H."/>
            <person name="Overmann J."/>
            <person name="Amann R."/>
            <person name="Jetten M.S.M."/>
            <person name="Mascher T."/>
            <person name="Medema M.H."/>
            <person name="Devos D.P."/>
            <person name="Kaster A.-K."/>
            <person name="Ovreas L."/>
            <person name="Rohde M."/>
            <person name="Galperin M.Y."/>
            <person name="Jogler C."/>
        </authorList>
    </citation>
    <scope>NUCLEOTIDE SEQUENCE [LARGE SCALE GENOMIC DNA]</scope>
    <source>
        <strain evidence="1 2">Pan54</strain>
    </source>
</reference>
<dbReference type="RefSeq" id="WP_146504895.1">
    <property type="nucleotide sequence ID" value="NZ_SJPG01000001.1"/>
</dbReference>
<keyword evidence="2" id="KW-1185">Reference proteome</keyword>
<dbReference type="AlphaFoldDB" id="A0A5C5XJB3"/>